<sequence length="138" mass="15184">MLTRSTSGTDSRIHGFEAFAQDFRVDFVLAQVKKGCSTALYVLSAGQYACQREDSHRLMSNCALNWVLKRACTTVGGRLFHAATTQNEKQFCLVNVCALSLKIFLLCPRRVFAWSTAGNHSRGGPLDTLNEGDVFCAS</sequence>
<name>A0A075AJA1_OPIVI</name>
<proteinExistence type="predicted"/>
<protein>
    <submittedName>
        <fullName evidence="1">Uncharacterized protein</fullName>
    </submittedName>
</protein>
<dbReference type="KEGG" id="ovi:T265_01104"/>
<evidence type="ECO:0000313" key="2">
    <source>
        <dbReference type="Proteomes" id="UP000054324"/>
    </source>
</evidence>
<dbReference type="GeneID" id="20315292"/>
<dbReference type="CTD" id="20315292"/>
<dbReference type="OrthoDB" id="10474680at2759"/>
<dbReference type="AlphaFoldDB" id="A0A075AJA1"/>
<keyword evidence="2" id="KW-1185">Reference proteome</keyword>
<dbReference type="RefSeq" id="XP_009163311.1">
    <property type="nucleotide sequence ID" value="XM_009165047.1"/>
</dbReference>
<organism evidence="1 2">
    <name type="scientific">Opisthorchis viverrini</name>
    <name type="common">Southeast Asian liver fluke</name>
    <dbReference type="NCBI Taxonomy" id="6198"/>
    <lineage>
        <taxon>Eukaryota</taxon>
        <taxon>Metazoa</taxon>
        <taxon>Spiralia</taxon>
        <taxon>Lophotrochozoa</taxon>
        <taxon>Platyhelminthes</taxon>
        <taxon>Trematoda</taxon>
        <taxon>Digenea</taxon>
        <taxon>Opisthorchiida</taxon>
        <taxon>Opisthorchiata</taxon>
        <taxon>Opisthorchiidae</taxon>
        <taxon>Opisthorchis</taxon>
    </lineage>
</organism>
<dbReference type="EMBL" id="KL596629">
    <property type="protein sequence ID" value="KER33024.1"/>
    <property type="molecule type" value="Genomic_DNA"/>
</dbReference>
<gene>
    <name evidence="1" type="ORF">T265_01104</name>
</gene>
<reference evidence="1 2" key="1">
    <citation type="submission" date="2013-11" db="EMBL/GenBank/DDBJ databases">
        <title>Opisthorchis viverrini - life in the bile duct.</title>
        <authorList>
            <person name="Young N.D."/>
            <person name="Nagarajan N."/>
            <person name="Lin S.J."/>
            <person name="Korhonen P.K."/>
            <person name="Jex A.R."/>
            <person name="Hall R.S."/>
            <person name="Safavi-Hemami H."/>
            <person name="Kaewkong W."/>
            <person name="Bertrand D."/>
            <person name="Gao S."/>
            <person name="Seet Q."/>
            <person name="Wongkham S."/>
            <person name="Teh B.T."/>
            <person name="Wongkham C."/>
            <person name="Intapan P.M."/>
            <person name="Maleewong W."/>
            <person name="Yang X."/>
            <person name="Hu M."/>
            <person name="Wang Z."/>
            <person name="Hofmann A."/>
            <person name="Sternberg P.W."/>
            <person name="Tan P."/>
            <person name="Wang J."/>
            <person name="Gasser R.B."/>
        </authorList>
    </citation>
    <scope>NUCLEOTIDE SEQUENCE [LARGE SCALE GENOMIC DNA]</scope>
</reference>
<evidence type="ECO:0000313" key="1">
    <source>
        <dbReference type="EMBL" id="KER33024.1"/>
    </source>
</evidence>
<accession>A0A075AJA1</accession>
<dbReference type="Proteomes" id="UP000054324">
    <property type="component" value="Unassembled WGS sequence"/>
</dbReference>